<gene>
    <name evidence="13" type="ORF">POTOM_060958</name>
</gene>
<dbReference type="Gene3D" id="2.60.40.380">
    <property type="entry name" value="Purple acid phosphatase-like, N-terminal"/>
    <property type="match status" value="1"/>
</dbReference>
<name>A0A8X8BVM6_POPTO</name>
<evidence type="ECO:0000256" key="3">
    <source>
        <dbReference type="ARBA" id="ARBA00001962"/>
    </source>
</evidence>
<protein>
    <recommendedName>
        <fullName evidence="9">Purple acid phosphatase</fullName>
        <ecNumber evidence="9">3.1.3.2</ecNumber>
    </recommendedName>
</protein>
<dbReference type="Proteomes" id="UP000886885">
    <property type="component" value="Unassembled WGS sequence"/>
</dbReference>
<feature type="domain" description="Calcineurin-like phosphoesterase" evidence="10">
    <location>
        <begin position="182"/>
        <end position="372"/>
    </location>
</feature>
<dbReference type="PANTHER" id="PTHR22953">
    <property type="entry name" value="ACID PHOSPHATASE RELATED"/>
    <property type="match status" value="1"/>
</dbReference>
<keyword evidence="14" id="KW-1185">Reference proteome</keyword>
<reference evidence="13" key="1">
    <citation type="journal article" date="2020" name="bioRxiv">
        <title>Hybrid origin of Populus tomentosa Carr. identified through genome sequencing and phylogenomic analysis.</title>
        <authorList>
            <person name="An X."/>
            <person name="Gao K."/>
            <person name="Chen Z."/>
            <person name="Li J."/>
            <person name="Yang X."/>
            <person name="Yang X."/>
            <person name="Zhou J."/>
            <person name="Guo T."/>
            <person name="Zhao T."/>
            <person name="Huang S."/>
            <person name="Miao D."/>
            <person name="Khan W.U."/>
            <person name="Rao P."/>
            <person name="Ye M."/>
            <person name="Lei B."/>
            <person name="Liao W."/>
            <person name="Wang J."/>
            <person name="Ji L."/>
            <person name="Li Y."/>
            <person name="Guo B."/>
            <person name="Mustafa N.S."/>
            <person name="Li S."/>
            <person name="Yun Q."/>
            <person name="Keller S.R."/>
            <person name="Mao J."/>
            <person name="Zhang R."/>
            <person name="Strauss S.H."/>
        </authorList>
    </citation>
    <scope>NUCLEOTIDE SEQUENCE</scope>
    <source>
        <strain evidence="13">GM15</strain>
        <tissue evidence="13">Leaf</tissue>
    </source>
</reference>
<dbReference type="PANTHER" id="PTHR22953:SF7">
    <property type="entry name" value="PURPLE ACID PHOSPHATASE 22"/>
    <property type="match status" value="1"/>
</dbReference>
<evidence type="ECO:0000256" key="4">
    <source>
        <dbReference type="ARBA" id="ARBA00008723"/>
    </source>
</evidence>
<feature type="domain" description="Purple acid phosphatase C-terminal" evidence="11">
    <location>
        <begin position="387"/>
        <end position="444"/>
    </location>
</feature>
<dbReference type="Pfam" id="PF14008">
    <property type="entry name" value="Metallophos_C"/>
    <property type="match status" value="1"/>
</dbReference>
<sequence length="481" mass="54859">MEKSLHALITSVFFLLLQFTSQCYASKDESYSRPPARNIIFTDHHGSEPEAQQVNFFLSLHLVTDIIQCVIYRICLAQRQRITDVLLQVHVSLVGRDHMRVTWITDDKHAPSTVEYGKQPGTYNAMATGDHTSYRYFFYSSGKIHHVKIGPLEPGTTYYYRCGGSGPELSFKTPPATLPLEFVVIGDLGQTGWTNSTLAHINIRDYDVLLLPGDLSYADTNQPLWDSFGRLVEKYASQRPWMVTEGNHETEIFPIIQPHGFKAYNARWLMPYEESNSSSNLYYSFNVVGTHVIMLGSYTDFDEHSQQYKWLEADLGSIDRKKTPWVIVLLHAPWYNTNNAHQGEGESMRKAMEELLYEARVDVVFAGHVHAYERFTRIYDNKVDPCGPVYITIGDGGNREGLALTFKNPASPLSLYREASFGHGRLRIMDETRAHWSWHRNNDSNSFSADEVWLDSLSTSTACWAIEDGKEPPKFIANDEL</sequence>
<proteinExistence type="inferred from homology"/>
<evidence type="ECO:0000313" key="13">
    <source>
        <dbReference type="EMBL" id="KAG6736296.1"/>
    </source>
</evidence>
<dbReference type="InterPro" id="IPR004843">
    <property type="entry name" value="Calcineurin-like_PHP"/>
</dbReference>
<evidence type="ECO:0000256" key="1">
    <source>
        <dbReference type="ARBA" id="ARBA00000032"/>
    </source>
</evidence>
<evidence type="ECO:0000256" key="8">
    <source>
        <dbReference type="ARBA" id="ARBA00023180"/>
    </source>
</evidence>
<dbReference type="CDD" id="cd00839">
    <property type="entry name" value="MPP_PAPs"/>
    <property type="match status" value="1"/>
</dbReference>
<evidence type="ECO:0000256" key="7">
    <source>
        <dbReference type="ARBA" id="ARBA00022833"/>
    </source>
</evidence>
<dbReference type="AlphaFoldDB" id="A0A8X8BVM6"/>
<dbReference type="EC" id="3.1.3.2" evidence="9"/>
<dbReference type="InterPro" id="IPR041792">
    <property type="entry name" value="MPP_PAP"/>
</dbReference>
<evidence type="ECO:0000259" key="12">
    <source>
        <dbReference type="Pfam" id="PF16656"/>
    </source>
</evidence>
<comment type="cofactor">
    <cofactor evidence="3">
        <name>Fe cation</name>
        <dbReference type="ChEBI" id="CHEBI:24875"/>
    </cofactor>
</comment>
<keyword evidence="8" id="KW-0325">Glycoprotein</keyword>
<dbReference type="EMBL" id="JAAWWB010001082">
    <property type="protein sequence ID" value="KAG6736296.1"/>
    <property type="molecule type" value="Genomic_DNA"/>
</dbReference>
<dbReference type="InterPro" id="IPR029052">
    <property type="entry name" value="Metallo-depent_PP-like"/>
</dbReference>
<comment type="cofactor">
    <cofactor evidence="2">
        <name>Zn(2+)</name>
        <dbReference type="ChEBI" id="CHEBI:29105"/>
    </cofactor>
</comment>
<evidence type="ECO:0000259" key="11">
    <source>
        <dbReference type="Pfam" id="PF14008"/>
    </source>
</evidence>
<feature type="chain" id="PRO_5036515909" description="Purple acid phosphatase" evidence="9">
    <location>
        <begin position="26"/>
        <end position="481"/>
    </location>
</feature>
<comment type="similarity">
    <text evidence="4 9">Belongs to the metallophosphoesterase superfamily. Purple acid phosphatase family.</text>
</comment>
<dbReference type="InterPro" id="IPR025733">
    <property type="entry name" value="PAPs_C"/>
</dbReference>
<keyword evidence="5 9" id="KW-0732">Signal</keyword>
<dbReference type="InterPro" id="IPR015914">
    <property type="entry name" value="PAPs_N"/>
</dbReference>
<comment type="caution">
    <text evidence="13">The sequence shown here is derived from an EMBL/GenBank/DDBJ whole genome shotgun (WGS) entry which is preliminary data.</text>
</comment>
<dbReference type="InterPro" id="IPR008963">
    <property type="entry name" value="Purple_acid_Pase-like_N"/>
</dbReference>
<dbReference type="Gene3D" id="3.60.21.10">
    <property type="match status" value="1"/>
</dbReference>
<dbReference type="GO" id="GO:0003993">
    <property type="term" value="F:acid phosphatase activity"/>
    <property type="evidence" value="ECO:0007669"/>
    <property type="project" value="UniProtKB-EC"/>
</dbReference>
<evidence type="ECO:0000259" key="10">
    <source>
        <dbReference type="Pfam" id="PF00149"/>
    </source>
</evidence>
<feature type="domain" description="Purple acid phosphatase N-terminal" evidence="12">
    <location>
        <begin position="88"/>
        <end position="173"/>
    </location>
</feature>
<dbReference type="OrthoDB" id="45007at2759"/>
<accession>A0A8X8BVM6</accession>
<dbReference type="GO" id="GO:0046872">
    <property type="term" value="F:metal ion binding"/>
    <property type="evidence" value="ECO:0007669"/>
    <property type="project" value="InterPro"/>
</dbReference>
<organism evidence="13 14">
    <name type="scientific">Populus tomentosa</name>
    <name type="common">Chinese white poplar</name>
    <dbReference type="NCBI Taxonomy" id="118781"/>
    <lineage>
        <taxon>Eukaryota</taxon>
        <taxon>Viridiplantae</taxon>
        <taxon>Streptophyta</taxon>
        <taxon>Embryophyta</taxon>
        <taxon>Tracheophyta</taxon>
        <taxon>Spermatophyta</taxon>
        <taxon>Magnoliopsida</taxon>
        <taxon>eudicotyledons</taxon>
        <taxon>Gunneridae</taxon>
        <taxon>Pentapetalae</taxon>
        <taxon>rosids</taxon>
        <taxon>fabids</taxon>
        <taxon>Malpighiales</taxon>
        <taxon>Salicaceae</taxon>
        <taxon>Saliceae</taxon>
        <taxon>Populus</taxon>
    </lineage>
</organism>
<evidence type="ECO:0000313" key="14">
    <source>
        <dbReference type="Proteomes" id="UP000886885"/>
    </source>
</evidence>
<dbReference type="InterPro" id="IPR039331">
    <property type="entry name" value="PAPs-like"/>
</dbReference>
<keyword evidence="6 9" id="KW-0378">Hydrolase</keyword>
<evidence type="ECO:0000256" key="9">
    <source>
        <dbReference type="RuleBase" id="RU361203"/>
    </source>
</evidence>
<evidence type="ECO:0000256" key="2">
    <source>
        <dbReference type="ARBA" id="ARBA00001947"/>
    </source>
</evidence>
<evidence type="ECO:0000256" key="6">
    <source>
        <dbReference type="ARBA" id="ARBA00022801"/>
    </source>
</evidence>
<dbReference type="SUPFAM" id="SSF49363">
    <property type="entry name" value="Purple acid phosphatase, N-terminal domain"/>
    <property type="match status" value="1"/>
</dbReference>
<dbReference type="Pfam" id="PF00149">
    <property type="entry name" value="Metallophos"/>
    <property type="match status" value="1"/>
</dbReference>
<evidence type="ECO:0000256" key="5">
    <source>
        <dbReference type="ARBA" id="ARBA00022729"/>
    </source>
</evidence>
<dbReference type="SUPFAM" id="SSF56300">
    <property type="entry name" value="Metallo-dependent phosphatases"/>
    <property type="match status" value="1"/>
</dbReference>
<dbReference type="Pfam" id="PF16656">
    <property type="entry name" value="Pur_ac_phosph_N"/>
    <property type="match status" value="1"/>
</dbReference>
<keyword evidence="7" id="KW-0862">Zinc</keyword>
<comment type="catalytic activity">
    <reaction evidence="1 9">
        <text>a phosphate monoester + H2O = an alcohol + phosphate</text>
        <dbReference type="Rhea" id="RHEA:15017"/>
        <dbReference type="ChEBI" id="CHEBI:15377"/>
        <dbReference type="ChEBI" id="CHEBI:30879"/>
        <dbReference type="ChEBI" id="CHEBI:43474"/>
        <dbReference type="ChEBI" id="CHEBI:67140"/>
        <dbReference type="EC" id="3.1.3.2"/>
    </reaction>
</comment>
<feature type="signal peptide" evidence="9">
    <location>
        <begin position="1"/>
        <end position="25"/>
    </location>
</feature>